<feature type="region of interest" description="Disordered" evidence="2">
    <location>
        <begin position="81"/>
        <end position="122"/>
    </location>
</feature>
<dbReference type="Gene3D" id="2.40.260.10">
    <property type="entry name" value="Sortase"/>
    <property type="match status" value="1"/>
</dbReference>
<proteinExistence type="predicted"/>
<dbReference type="InterPro" id="IPR023365">
    <property type="entry name" value="Sortase_dom-sf"/>
</dbReference>
<protein>
    <submittedName>
        <fullName evidence="4">Sortase domain-bontaining protein</fullName>
    </submittedName>
</protein>
<name>A0ABW4CUA0_9LACO</name>
<keyword evidence="5" id="KW-1185">Reference proteome</keyword>
<evidence type="ECO:0000256" key="2">
    <source>
        <dbReference type="SAM" id="MobiDB-lite"/>
    </source>
</evidence>
<gene>
    <name evidence="4" type="ORF">ACFQ5K_01865</name>
</gene>
<dbReference type="SUPFAM" id="SSF63817">
    <property type="entry name" value="Sortase"/>
    <property type="match status" value="1"/>
</dbReference>
<dbReference type="RefSeq" id="WP_379908991.1">
    <property type="nucleotide sequence ID" value="NZ_JBHTOK010000009.1"/>
</dbReference>
<feature type="signal peptide" evidence="3">
    <location>
        <begin position="1"/>
        <end position="17"/>
    </location>
</feature>
<evidence type="ECO:0000313" key="4">
    <source>
        <dbReference type="EMBL" id="MFD1440140.1"/>
    </source>
</evidence>
<dbReference type="Proteomes" id="UP001597212">
    <property type="component" value="Unassembled WGS sequence"/>
</dbReference>
<keyword evidence="3" id="KW-0732">Signal</keyword>
<reference evidence="5" key="1">
    <citation type="journal article" date="2019" name="Int. J. Syst. Evol. Microbiol.">
        <title>The Global Catalogue of Microorganisms (GCM) 10K type strain sequencing project: providing services to taxonomists for standard genome sequencing and annotation.</title>
        <authorList>
            <consortium name="The Broad Institute Genomics Platform"/>
            <consortium name="The Broad Institute Genome Sequencing Center for Infectious Disease"/>
            <person name="Wu L."/>
            <person name="Ma J."/>
        </authorList>
    </citation>
    <scope>NUCLEOTIDE SEQUENCE [LARGE SCALE GENOMIC DNA]</scope>
    <source>
        <strain evidence="5">CCM 8912</strain>
    </source>
</reference>
<dbReference type="EMBL" id="JBHTOK010000009">
    <property type="protein sequence ID" value="MFD1440140.1"/>
    <property type="molecule type" value="Genomic_DNA"/>
</dbReference>
<keyword evidence="1" id="KW-0378">Hydrolase</keyword>
<dbReference type="Pfam" id="PF04203">
    <property type="entry name" value="Sortase"/>
    <property type="match status" value="1"/>
</dbReference>
<feature type="chain" id="PRO_5047462581" evidence="3">
    <location>
        <begin position="18"/>
        <end position="289"/>
    </location>
</feature>
<evidence type="ECO:0000256" key="3">
    <source>
        <dbReference type="SAM" id="SignalP"/>
    </source>
</evidence>
<dbReference type="InterPro" id="IPR005754">
    <property type="entry name" value="Sortase"/>
</dbReference>
<comment type="caution">
    <text evidence="4">The sequence shown here is derived from an EMBL/GenBank/DDBJ whole genome shotgun (WGS) entry which is preliminary data.</text>
</comment>
<evidence type="ECO:0000313" key="5">
    <source>
        <dbReference type="Proteomes" id="UP001597212"/>
    </source>
</evidence>
<sequence>MKINMKFLSLGAAVVIAGGFGAVNIVTNASNGDVVDALELSTTGHGKSAAASTSAHRAMPASSKQVSVAAAKDKKTAHQAAAKAASAKGASAKPAAVKPTTPSTTAAAKPVAAAQSHPAAPVRHVAAPVQHTAAPTAAQSAAAKAASIRATTGETYVGTISGLGHSTVVVQGSRSRTKAPAQAGMAMTWGGATHMTTTDGLTSEIAGHAKSNTFSWIMGLGIGSRVSVTDANGQSRTYTVYMTDDVNDESYSVKNGADRLNAILSPNQGEAVVLQTCISQTVNRLVWAH</sequence>
<evidence type="ECO:0000256" key="1">
    <source>
        <dbReference type="ARBA" id="ARBA00022801"/>
    </source>
</evidence>
<accession>A0ABW4CUA0</accession>
<organism evidence="4 5">
    <name type="scientific">Lacticaseibacillus hegangensis</name>
    <dbReference type="NCBI Taxonomy" id="2486010"/>
    <lineage>
        <taxon>Bacteria</taxon>
        <taxon>Bacillati</taxon>
        <taxon>Bacillota</taxon>
        <taxon>Bacilli</taxon>
        <taxon>Lactobacillales</taxon>
        <taxon>Lactobacillaceae</taxon>
        <taxon>Lacticaseibacillus</taxon>
    </lineage>
</organism>